<feature type="transmembrane region" description="Helical" evidence="1">
    <location>
        <begin position="97"/>
        <end position="119"/>
    </location>
</feature>
<dbReference type="EMBL" id="MIGZ01000170">
    <property type="protein sequence ID" value="ODQ85672.1"/>
    <property type="molecule type" value="Genomic_DNA"/>
</dbReference>
<dbReference type="AlphaFoldDB" id="A0A1E3R8G1"/>
<evidence type="ECO:0000313" key="3">
    <source>
        <dbReference type="Proteomes" id="UP000094243"/>
    </source>
</evidence>
<evidence type="ECO:0000313" key="2">
    <source>
        <dbReference type="EMBL" id="ODQ85672.1"/>
    </source>
</evidence>
<name>A0A1E3R8G1_9MYCO</name>
<keyword evidence="1" id="KW-1133">Transmembrane helix</keyword>
<keyword evidence="1" id="KW-0472">Membrane</keyword>
<gene>
    <name evidence="2" type="ORF">BHQ17_22475</name>
</gene>
<accession>A0A1E3R8G1</accession>
<sequence length="164" mass="18196">MSAGAMRPTGQHVTCAQLQDLLRRDAAVATEWLVRRRSRAYADDLVLQRKRALAYIDWCGSASDALGRDGLLDYTDFVREWRMQAIHSDIRDMPHRWAWVFGSQVLLAVSVMLFIAGVPLVAMPLFAGAIFGALHVYLAVPPVVVGPDYAKVPRTADDFGVSRP</sequence>
<keyword evidence="1" id="KW-0812">Transmembrane</keyword>
<comment type="caution">
    <text evidence="2">The sequence shown here is derived from an EMBL/GenBank/DDBJ whole genome shotgun (WGS) entry which is preliminary data.</text>
</comment>
<reference evidence="3" key="1">
    <citation type="submission" date="2016-09" db="EMBL/GenBank/DDBJ databases">
        <authorList>
            <person name="Greninger A.L."/>
            <person name="Jerome K.R."/>
            <person name="Mcnair B."/>
            <person name="Wallis C."/>
            <person name="Fang F."/>
        </authorList>
    </citation>
    <scope>NUCLEOTIDE SEQUENCE [LARGE SCALE GENOMIC DNA]</scope>
    <source>
        <strain evidence="3">M7</strain>
    </source>
</reference>
<evidence type="ECO:0000256" key="1">
    <source>
        <dbReference type="SAM" id="Phobius"/>
    </source>
</evidence>
<keyword evidence="3" id="KW-1185">Reference proteome</keyword>
<dbReference type="Proteomes" id="UP000094243">
    <property type="component" value="Unassembled WGS sequence"/>
</dbReference>
<protein>
    <submittedName>
        <fullName evidence="2">Uncharacterized protein</fullName>
    </submittedName>
</protein>
<proteinExistence type="predicted"/>
<organism evidence="2 3">
    <name type="scientific">Mycolicibacterium holsaticum</name>
    <dbReference type="NCBI Taxonomy" id="152142"/>
    <lineage>
        <taxon>Bacteria</taxon>
        <taxon>Bacillati</taxon>
        <taxon>Actinomycetota</taxon>
        <taxon>Actinomycetes</taxon>
        <taxon>Mycobacteriales</taxon>
        <taxon>Mycobacteriaceae</taxon>
        <taxon>Mycolicibacterium</taxon>
    </lineage>
</organism>
<feature type="transmembrane region" description="Helical" evidence="1">
    <location>
        <begin position="125"/>
        <end position="145"/>
    </location>
</feature>